<evidence type="ECO:0000313" key="2">
    <source>
        <dbReference type="EMBL" id="MBB2894733.1"/>
    </source>
</evidence>
<name>A0A839NEH8_9MICO</name>
<evidence type="ECO:0000256" key="1">
    <source>
        <dbReference type="SAM" id="Phobius"/>
    </source>
</evidence>
<keyword evidence="3" id="KW-1185">Reference proteome</keyword>
<organism evidence="2 3">
    <name type="scientific">Flexivirga oryzae</name>
    <dbReference type="NCBI Taxonomy" id="1794944"/>
    <lineage>
        <taxon>Bacteria</taxon>
        <taxon>Bacillati</taxon>
        <taxon>Actinomycetota</taxon>
        <taxon>Actinomycetes</taxon>
        <taxon>Micrococcales</taxon>
        <taxon>Dermacoccaceae</taxon>
        <taxon>Flexivirga</taxon>
    </lineage>
</organism>
<dbReference type="Proteomes" id="UP000559182">
    <property type="component" value="Unassembled WGS sequence"/>
</dbReference>
<dbReference type="RefSeq" id="WP_183323162.1">
    <property type="nucleotide sequence ID" value="NZ_JACHVQ010000007.1"/>
</dbReference>
<comment type="caution">
    <text evidence="2">The sequence shown here is derived from an EMBL/GenBank/DDBJ whole genome shotgun (WGS) entry which is preliminary data.</text>
</comment>
<sequence>MTDRSPLERSYRRWLRFYPASFRAQHEEEMITVLIHGSGGEDRPRTGELVDLAQHGLRERLRQLAARVPSRWEREHARAMFPIRVGIALWLCMISGLLIGYHHGELWLVLLLPAIAAHLYIAYCIRPGRRVA</sequence>
<feature type="transmembrane region" description="Helical" evidence="1">
    <location>
        <begin position="107"/>
        <end position="125"/>
    </location>
</feature>
<dbReference type="AlphaFoldDB" id="A0A839NEH8"/>
<keyword evidence="1" id="KW-0472">Membrane</keyword>
<keyword evidence="1" id="KW-1133">Transmembrane helix</keyword>
<dbReference type="EMBL" id="JACHVQ010000007">
    <property type="protein sequence ID" value="MBB2894733.1"/>
    <property type="molecule type" value="Genomic_DNA"/>
</dbReference>
<protein>
    <submittedName>
        <fullName evidence="2">Uncharacterized protein</fullName>
    </submittedName>
</protein>
<accession>A0A839NEH8</accession>
<feature type="transmembrane region" description="Helical" evidence="1">
    <location>
        <begin position="81"/>
        <end position="101"/>
    </location>
</feature>
<evidence type="ECO:0000313" key="3">
    <source>
        <dbReference type="Proteomes" id="UP000559182"/>
    </source>
</evidence>
<reference evidence="2 3" key="1">
    <citation type="submission" date="2020-08" db="EMBL/GenBank/DDBJ databases">
        <title>Sequencing the genomes of 1000 actinobacteria strains.</title>
        <authorList>
            <person name="Klenk H.-P."/>
        </authorList>
    </citation>
    <scope>NUCLEOTIDE SEQUENCE [LARGE SCALE GENOMIC DNA]</scope>
    <source>
        <strain evidence="2 3">DSM 105369</strain>
    </source>
</reference>
<gene>
    <name evidence="2" type="ORF">FHU39_004784</name>
</gene>
<proteinExistence type="predicted"/>
<keyword evidence="1" id="KW-0812">Transmembrane</keyword>